<dbReference type="OrthoDB" id="19394at2759"/>
<protein>
    <recommendedName>
        <fullName evidence="2">HAM1-like N-terminal domain-containing protein</fullName>
    </recommendedName>
</protein>
<feature type="compositionally biased region" description="Basic and acidic residues" evidence="1">
    <location>
        <begin position="88"/>
        <end position="99"/>
    </location>
</feature>
<feature type="compositionally biased region" description="Low complexity" evidence="1">
    <location>
        <begin position="1"/>
        <end position="46"/>
    </location>
</feature>
<feature type="domain" description="HAM1-like N-terminal" evidence="2">
    <location>
        <begin position="746"/>
        <end position="1133"/>
    </location>
</feature>
<feature type="region of interest" description="Disordered" evidence="1">
    <location>
        <begin position="613"/>
        <end position="656"/>
    </location>
</feature>
<feature type="compositionally biased region" description="Basic residues" evidence="1">
    <location>
        <begin position="58"/>
        <end position="74"/>
    </location>
</feature>
<dbReference type="Proteomes" id="UP000193944">
    <property type="component" value="Unassembled WGS sequence"/>
</dbReference>
<dbReference type="STRING" id="1754192.A0A1Y1X7Y7"/>
<dbReference type="EMBL" id="MCFG01000109">
    <property type="protein sequence ID" value="ORX81845.1"/>
    <property type="molecule type" value="Genomic_DNA"/>
</dbReference>
<dbReference type="PANTHER" id="PTHR31138">
    <property type="entry name" value="CHROMOSOME 19, WHOLE GENOME SHOTGUN SEQUENCE"/>
    <property type="match status" value="1"/>
</dbReference>
<gene>
    <name evidence="3" type="ORF">BCR32DRAFT_279377</name>
</gene>
<evidence type="ECO:0000256" key="1">
    <source>
        <dbReference type="SAM" id="MobiDB-lite"/>
    </source>
</evidence>
<dbReference type="InterPro" id="IPR045967">
    <property type="entry name" value="HAM1-like_N"/>
</dbReference>
<name>A0A1Y1X7Y7_9FUNG</name>
<comment type="caution">
    <text evidence="3">The sequence shown here is derived from an EMBL/GenBank/DDBJ whole genome shotgun (WGS) entry which is preliminary data.</text>
</comment>
<feature type="region of interest" description="Disordered" evidence="1">
    <location>
        <begin position="227"/>
        <end position="261"/>
    </location>
</feature>
<feature type="compositionally biased region" description="Low complexity" evidence="1">
    <location>
        <begin position="293"/>
        <end position="309"/>
    </location>
</feature>
<feature type="compositionally biased region" description="Low complexity" evidence="1">
    <location>
        <begin position="613"/>
        <end position="628"/>
    </location>
</feature>
<proteinExistence type="predicted"/>
<keyword evidence="4" id="KW-1185">Reference proteome</keyword>
<feature type="region of interest" description="Disordered" evidence="1">
    <location>
        <begin position="1"/>
        <end position="114"/>
    </location>
</feature>
<feature type="region of interest" description="Disordered" evidence="1">
    <location>
        <begin position="568"/>
        <end position="597"/>
    </location>
</feature>
<evidence type="ECO:0000313" key="4">
    <source>
        <dbReference type="Proteomes" id="UP000193944"/>
    </source>
</evidence>
<evidence type="ECO:0000313" key="3">
    <source>
        <dbReference type="EMBL" id="ORX81845.1"/>
    </source>
</evidence>
<feature type="region of interest" description="Disordered" evidence="1">
    <location>
        <begin position="284"/>
        <end position="323"/>
    </location>
</feature>
<dbReference type="GO" id="GO:0008289">
    <property type="term" value="F:lipid binding"/>
    <property type="evidence" value="ECO:0007669"/>
    <property type="project" value="InterPro"/>
</dbReference>
<sequence>MYLINNNNNNNNNNYNNNNYNNNNNNNNNYNNNNNNNISNDNYNNNSLLYDKKSASFRSHKNRLSRRLSRHSSRRPNSVSSDNSSESYDNKGDINDGKYNKSQLDNSNSNTNNKSSLFLKYFGSKKDGKEPHNYYNPNKNTNIYSNPYLSSNGNYYYNNSSFFPSSSNYNQQDKSNYYDQDQNDLQESSQRPYYYDFTSSSKKDKTLYDSKNNYGNMRSIRHYRSASLSSLNSSHDSQHSKIKIRSKSVDPRPRRRSIFLGGGYYHQAGTLHRSRSMDEQYLDDPRINLNTPSSSSSTTSSSDTSSSLSYNHDQPYYHLSKSEKKRISNDIKNKYKPLPDIVISPSDDPKRVFRDIETIHDPKLKYKDYQKKQKIFNVIQALLDGKLPTNQQLFIFINHIRNSRHLKDYSVHLSAEGKYIFNDWLKFLDIAYLMLQEKNKDESLQKFLYYSRLSTQTSIANNIYYPMVDFIKRKRETRHTPTSNSEIKQAYTEIFRIIHLFLSNNKFRNLISDINQLIKEVMVEIFNKTLTNPDEKIKYHNTNKEENPLKQEHDSFLEEKFDSDNLNKHPFIKDNFNENNNDDNDNNSNDNYIEHPLNFNDYQSMNSLNVKRNVSNNDINNNNSRHSSGSYQNISIHDDGIPPTGDKLTASNNPNPYQNYELDNQNNVMKNNNDFLSSSSDEENDINNFYKNKYRSNKYQYKIKRPLSTNFSDQRRNSVTGLPRSYSLDDPNSFIYDPRLHHRHYNKKNSLNNISDKVQNINKRHSFIGEDTSRQMEDMKNRISEKIPKTKLKMVNRTIKSKFDKDVIYNILKRLQLIIAEIQKEDMYQNVISVLIKIFNDFIKNGMFIMKEVERSMDSITNDTNTTESLRALKNIMENLAQGYSLNRLFYSLNNVHEYIKNDKYKKEYIRKINRYLYKVLKDPQFIQSQEYIDTGMDLLDEGYLTFSEKYSHQEYFQKELEIVLMESSKYLDNLLSDPLTRKFSDNLVQLMKDIFISRNGKFIFKKELFKDIITMSLPIIIQNIRYIPISRLEYEDSNYHIVMEDIFLSSDNFLPNIMEAKIKHSSIIGLRKSINNDFRNYITLNFFEIQADIRDVPFWYHKKKGFPKMTDWGVANLTIGGRGITIMTKFELCKNDPYRIIVPRKIECFVDDLNLEVKRSKYGILYSLGSSMIHSKIRRQLINNIRKNIFDMVDNINEKLLNLRDNYNYNNNFSWLKMIS</sequence>
<dbReference type="PANTHER" id="PTHR31138:SF1">
    <property type="entry name" value="PDZ DOMAIN-CONTAINING PROTEIN"/>
    <property type="match status" value="1"/>
</dbReference>
<feature type="compositionally biased region" description="Low complexity" evidence="1">
    <location>
        <begin position="75"/>
        <end position="87"/>
    </location>
</feature>
<reference evidence="3 4" key="2">
    <citation type="submission" date="2016-08" db="EMBL/GenBank/DDBJ databases">
        <title>Pervasive Adenine N6-methylation of Active Genes in Fungi.</title>
        <authorList>
            <consortium name="DOE Joint Genome Institute"/>
            <person name="Mondo S.J."/>
            <person name="Dannebaum R.O."/>
            <person name="Kuo R.C."/>
            <person name="Labutti K."/>
            <person name="Haridas S."/>
            <person name="Kuo A."/>
            <person name="Salamov A."/>
            <person name="Ahrendt S.R."/>
            <person name="Lipzen A."/>
            <person name="Sullivan W."/>
            <person name="Andreopoulos W.B."/>
            <person name="Clum A."/>
            <person name="Lindquist E."/>
            <person name="Daum C."/>
            <person name="Ramamoorthy G.K."/>
            <person name="Gryganskyi A."/>
            <person name="Culley D."/>
            <person name="Magnuson J.K."/>
            <person name="James T.Y."/>
            <person name="O'Malley M.A."/>
            <person name="Stajich J.E."/>
            <person name="Spatafora J.W."/>
            <person name="Visel A."/>
            <person name="Grigoriev I.V."/>
        </authorList>
    </citation>
    <scope>NUCLEOTIDE SEQUENCE [LARGE SCALE GENOMIC DNA]</scope>
    <source>
        <strain evidence="3 4">S4</strain>
    </source>
</reference>
<evidence type="ECO:0000259" key="2">
    <source>
        <dbReference type="Pfam" id="PF19343"/>
    </source>
</evidence>
<dbReference type="AlphaFoldDB" id="A0A1Y1X7Y7"/>
<dbReference type="InterPro" id="IPR017943">
    <property type="entry name" value="Bactericidal_perm-incr_a/b_dom"/>
</dbReference>
<organism evidence="3 4">
    <name type="scientific">Anaeromyces robustus</name>
    <dbReference type="NCBI Taxonomy" id="1754192"/>
    <lineage>
        <taxon>Eukaryota</taxon>
        <taxon>Fungi</taxon>
        <taxon>Fungi incertae sedis</taxon>
        <taxon>Chytridiomycota</taxon>
        <taxon>Chytridiomycota incertae sedis</taxon>
        <taxon>Neocallimastigomycetes</taxon>
        <taxon>Neocallimastigales</taxon>
        <taxon>Neocallimastigaceae</taxon>
        <taxon>Anaeromyces</taxon>
    </lineage>
</organism>
<dbReference type="Pfam" id="PF19343">
    <property type="entry name" value="HAM1_N"/>
    <property type="match status" value="2"/>
</dbReference>
<reference evidence="3 4" key="1">
    <citation type="submission" date="2016-08" db="EMBL/GenBank/DDBJ databases">
        <title>A Parts List for Fungal Cellulosomes Revealed by Comparative Genomics.</title>
        <authorList>
            <consortium name="DOE Joint Genome Institute"/>
            <person name="Haitjema C.H."/>
            <person name="Gilmore S.P."/>
            <person name="Henske J.K."/>
            <person name="Solomon K.V."/>
            <person name="De Groot R."/>
            <person name="Kuo A."/>
            <person name="Mondo S.J."/>
            <person name="Salamov A.A."/>
            <person name="Labutti K."/>
            <person name="Zhao Z."/>
            <person name="Chiniquy J."/>
            <person name="Barry K."/>
            <person name="Brewer H.M."/>
            <person name="Purvine S.O."/>
            <person name="Wright A.T."/>
            <person name="Boxma B."/>
            <person name="Van Alen T."/>
            <person name="Hackstein J.H."/>
            <person name="Baker S.E."/>
            <person name="Grigoriev I.V."/>
            <person name="O'Malley M.A."/>
        </authorList>
    </citation>
    <scope>NUCLEOTIDE SEQUENCE [LARGE SCALE GENOMIC DNA]</scope>
    <source>
        <strain evidence="3 4">S4</strain>
    </source>
</reference>
<accession>A0A1Y1X7Y7</accession>
<feature type="domain" description="HAM1-like N-terminal" evidence="2">
    <location>
        <begin position="359"/>
        <end position="717"/>
    </location>
</feature>
<dbReference type="SUPFAM" id="SSF55394">
    <property type="entry name" value="Bactericidal permeability-increasing protein, BPI"/>
    <property type="match status" value="1"/>
</dbReference>